<dbReference type="InterPro" id="IPR029069">
    <property type="entry name" value="HotDog_dom_sf"/>
</dbReference>
<keyword evidence="2" id="KW-1185">Reference proteome</keyword>
<reference evidence="1 2" key="1">
    <citation type="submission" date="2018-10" db="EMBL/GenBank/DDBJ databases">
        <title>Isolation from cow dung.</title>
        <authorList>
            <person name="Ling L."/>
        </authorList>
    </citation>
    <scope>NUCLEOTIDE SEQUENCE [LARGE SCALE GENOMIC DNA]</scope>
    <source>
        <strain evidence="1 2">NEAU-LL90</strain>
    </source>
</reference>
<dbReference type="Gene3D" id="3.10.129.10">
    <property type="entry name" value="Hotdog Thioesterase"/>
    <property type="match status" value="1"/>
</dbReference>
<sequence length="219" mass="22611">MTTLRIPARFNGPPDSGNGGYVAGMLAATRDEPVVRIMLRTPPPLETPLRVADGNLLHGEQVVATSAPAGFEHEPPPPVAPELAAAVSGAHNGGEVFGHCFVCGSLRTDGLGIQAGPVGSGVVAAPWSPDGTVAIDTPLLWAVMDCPGGWAVPGMFDRPALLGSMTATLLDLPAPAEECVVVGALHAQDGRKIRTATALYGSDDRLISRSEQVWIRLAG</sequence>
<dbReference type="OrthoDB" id="5495835at2"/>
<name>A0A3M2LI31_9NOCA</name>
<proteinExistence type="predicted"/>
<accession>A0A3M2LI31</accession>
<organism evidence="1 2">
    <name type="scientific">Nocardia stercoris</name>
    <dbReference type="NCBI Taxonomy" id="2483361"/>
    <lineage>
        <taxon>Bacteria</taxon>
        <taxon>Bacillati</taxon>
        <taxon>Actinomycetota</taxon>
        <taxon>Actinomycetes</taxon>
        <taxon>Mycobacteriales</taxon>
        <taxon>Nocardiaceae</taxon>
        <taxon>Nocardia</taxon>
    </lineage>
</organism>
<evidence type="ECO:0000313" key="2">
    <source>
        <dbReference type="Proteomes" id="UP000279275"/>
    </source>
</evidence>
<gene>
    <name evidence="1" type="ORF">EBN03_06715</name>
</gene>
<protein>
    <recommendedName>
        <fullName evidence="3">Thioesterase family protein</fullName>
    </recommendedName>
</protein>
<evidence type="ECO:0008006" key="3">
    <source>
        <dbReference type="Google" id="ProtNLM"/>
    </source>
</evidence>
<dbReference type="Proteomes" id="UP000279275">
    <property type="component" value="Unassembled WGS sequence"/>
</dbReference>
<dbReference type="EMBL" id="RFFH01000002">
    <property type="protein sequence ID" value="RMI34428.1"/>
    <property type="molecule type" value="Genomic_DNA"/>
</dbReference>
<dbReference type="AlphaFoldDB" id="A0A3M2LI31"/>
<comment type="caution">
    <text evidence="1">The sequence shown here is derived from an EMBL/GenBank/DDBJ whole genome shotgun (WGS) entry which is preliminary data.</text>
</comment>
<dbReference type="RefSeq" id="WP_122187350.1">
    <property type="nucleotide sequence ID" value="NZ_RFFH01000002.1"/>
</dbReference>
<dbReference type="SUPFAM" id="SSF54637">
    <property type="entry name" value="Thioesterase/thiol ester dehydrase-isomerase"/>
    <property type="match status" value="1"/>
</dbReference>
<evidence type="ECO:0000313" key="1">
    <source>
        <dbReference type="EMBL" id="RMI34428.1"/>
    </source>
</evidence>